<dbReference type="CDD" id="cd06259">
    <property type="entry name" value="YdcF-like"/>
    <property type="match status" value="1"/>
</dbReference>
<dbReference type="Pfam" id="PF02698">
    <property type="entry name" value="DUF218"/>
    <property type="match status" value="1"/>
</dbReference>
<sequence>MTRTALILGAAVRPDGSASPRLRRRVEHAADLFHRGEVARVIPCGGVGRHGPSEAEVMAAILIDGGVPAQALLLESRSTDTISNIGNALRLCPDLREVVIVTDAYHAPRARLIARHLGLTASSSSPTDGPSGLRLQRARLREAASMVKVMIWMATGHRLRRGNL</sequence>
<dbReference type="Proteomes" id="UP000193963">
    <property type="component" value="Unassembled WGS sequence"/>
</dbReference>
<gene>
    <name evidence="2" type="ORF">PSM7751_03469</name>
</gene>
<dbReference type="InterPro" id="IPR003848">
    <property type="entry name" value="DUF218"/>
</dbReference>
<dbReference type="PANTHER" id="PTHR30336:SF20">
    <property type="entry name" value="DUF218 DOMAIN-CONTAINING PROTEIN"/>
    <property type="match status" value="1"/>
</dbReference>
<dbReference type="EMBL" id="FWFN01000007">
    <property type="protein sequence ID" value="SLN66619.1"/>
    <property type="molecule type" value="Genomic_DNA"/>
</dbReference>
<accession>A0A1X7A0F7</accession>
<feature type="domain" description="DUF218" evidence="1">
    <location>
        <begin position="5"/>
        <end position="132"/>
    </location>
</feature>
<dbReference type="PANTHER" id="PTHR30336">
    <property type="entry name" value="INNER MEMBRANE PROTEIN, PROBABLE PERMEASE"/>
    <property type="match status" value="1"/>
</dbReference>
<dbReference type="GO" id="GO:0005886">
    <property type="term" value="C:plasma membrane"/>
    <property type="evidence" value="ECO:0007669"/>
    <property type="project" value="TreeGrafter"/>
</dbReference>
<dbReference type="RefSeq" id="WP_085889484.1">
    <property type="nucleotide sequence ID" value="NZ_FWFN01000007.1"/>
</dbReference>
<dbReference type="AlphaFoldDB" id="A0A1X7A0F7"/>
<reference evidence="2 3" key="1">
    <citation type="submission" date="2017-03" db="EMBL/GenBank/DDBJ databases">
        <authorList>
            <person name="Afonso C.L."/>
            <person name="Miller P.J."/>
            <person name="Scott M.A."/>
            <person name="Spackman E."/>
            <person name="Goraichik I."/>
            <person name="Dimitrov K.M."/>
            <person name="Suarez D.L."/>
            <person name="Swayne D.E."/>
        </authorList>
    </citation>
    <scope>NUCLEOTIDE SEQUENCE [LARGE SCALE GENOMIC DNA]</scope>
    <source>
        <strain evidence="2 3">CECT 7751</strain>
    </source>
</reference>
<keyword evidence="3" id="KW-1185">Reference proteome</keyword>
<protein>
    <submittedName>
        <fullName evidence="2">Vancomycin high temperature exclusion protein</fullName>
    </submittedName>
</protein>
<name>A0A1X7A0F7_9RHOB</name>
<evidence type="ECO:0000259" key="1">
    <source>
        <dbReference type="Pfam" id="PF02698"/>
    </source>
</evidence>
<dbReference type="InterPro" id="IPR051599">
    <property type="entry name" value="Cell_Envelope_Assoc"/>
</dbReference>
<dbReference type="Gene3D" id="3.40.50.620">
    <property type="entry name" value="HUPs"/>
    <property type="match status" value="1"/>
</dbReference>
<proteinExistence type="predicted"/>
<organism evidence="2 3">
    <name type="scientific">Pseudooceanicola marinus</name>
    <dbReference type="NCBI Taxonomy" id="396013"/>
    <lineage>
        <taxon>Bacteria</taxon>
        <taxon>Pseudomonadati</taxon>
        <taxon>Pseudomonadota</taxon>
        <taxon>Alphaproteobacteria</taxon>
        <taxon>Rhodobacterales</taxon>
        <taxon>Paracoccaceae</taxon>
        <taxon>Pseudooceanicola</taxon>
    </lineage>
</organism>
<dbReference type="InterPro" id="IPR014729">
    <property type="entry name" value="Rossmann-like_a/b/a_fold"/>
</dbReference>
<evidence type="ECO:0000313" key="2">
    <source>
        <dbReference type="EMBL" id="SLN66619.1"/>
    </source>
</evidence>
<evidence type="ECO:0000313" key="3">
    <source>
        <dbReference type="Proteomes" id="UP000193963"/>
    </source>
</evidence>